<dbReference type="eggNOG" id="KOG3953">
    <property type="taxonomic scope" value="Eukaryota"/>
</dbReference>
<evidence type="ECO:0000313" key="5">
    <source>
        <dbReference type="Ensembl" id="ENSLACP00000012241.1"/>
    </source>
</evidence>
<dbReference type="InterPro" id="IPR001870">
    <property type="entry name" value="B30.2/SPRY"/>
</dbReference>
<evidence type="ECO:0008006" key="7">
    <source>
        <dbReference type="Google" id="ProtNLM"/>
    </source>
</evidence>
<dbReference type="EMBL" id="AFYH01088959">
    <property type="status" value="NOT_ANNOTATED_CDS"/>
    <property type="molecule type" value="Genomic_DNA"/>
</dbReference>
<evidence type="ECO:0000256" key="1">
    <source>
        <dbReference type="ARBA" id="ARBA00004906"/>
    </source>
</evidence>
<evidence type="ECO:0000256" key="2">
    <source>
        <dbReference type="ARBA" id="ARBA00010910"/>
    </source>
</evidence>
<protein>
    <recommendedName>
        <fullName evidence="7">SplA/ryanodine receptor domain and SOCS box containing 2</fullName>
    </recommendedName>
</protein>
<dbReference type="STRING" id="7897.ENSLACP00000012241"/>
<dbReference type="SUPFAM" id="SSF49899">
    <property type="entry name" value="Concanavalin A-like lectins/glucanases"/>
    <property type="match status" value="1"/>
</dbReference>
<dbReference type="Gene3D" id="2.60.120.920">
    <property type="match status" value="1"/>
</dbReference>
<dbReference type="PROSITE" id="PS50188">
    <property type="entry name" value="B302_SPRY"/>
    <property type="match status" value="1"/>
</dbReference>
<dbReference type="PROSITE" id="PS50225">
    <property type="entry name" value="SOCS"/>
    <property type="match status" value="1"/>
</dbReference>
<dbReference type="Pfam" id="PF07525">
    <property type="entry name" value="SOCS_box"/>
    <property type="match status" value="1"/>
</dbReference>
<dbReference type="InterPro" id="IPR013320">
    <property type="entry name" value="ConA-like_dom_sf"/>
</dbReference>
<dbReference type="GeneTree" id="ENSGT01030000234629"/>
<gene>
    <name evidence="5" type="primary">SI:CH1073-228J22.2</name>
</gene>
<dbReference type="AlphaFoldDB" id="H3ARH0"/>
<dbReference type="OMA" id="WGWELGR"/>
<reference evidence="5" key="2">
    <citation type="submission" date="2025-08" db="UniProtKB">
        <authorList>
            <consortium name="Ensembl"/>
        </authorList>
    </citation>
    <scope>IDENTIFICATION</scope>
</reference>
<keyword evidence="6" id="KW-1185">Reference proteome</keyword>
<accession>H3ARH0</accession>
<evidence type="ECO:0000259" key="3">
    <source>
        <dbReference type="PROSITE" id="PS50188"/>
    </source>
</evidence>
<evidence type="ECO:0000313" key="6">
    <source>
        <dbReference type="Proteomes" id="UP000008672"/>
    </source>
</evidence>
<name>H3ARH0_LATCH</name>
<dbReference type="InterPro" id="IPR003877">
    <property type="entry name" value="SPRY_dom"/>
</dbReference>
<comment type="pathway">
    <text evidence="1">Protein modification; protein ubiquitination.</text>
</comment>
<proteinExistence type="inferred from homology"/>
<dbReference type="Pfam" id="PF00622">
    <property type="entry name" value="SPRY"/>
    <property type="match status" value="1"/>
</dbReference>
<dbReference type="InterPro" id="IPR043136">
    <property type="entry name" value="B30.2/SPRY_sf"/>
</dbReference>
<dbReference type="GO" id="GO:0019005">
    <property type="term" value="C:SCF ubiquitin ligase complex"/>
    <property type="evidence" value="ECO:0007669"/>
    <property type="project" value="TreeGrafter"/>
</dbReference>
<dbReference type="UniPathway" id="UPA00143"/>
<dbReference type="SMART" id="SM00449">
    <property type="entry name" value="SPRY"/>
    <property type="match status" value="1"/>
</dbReference>
<dbReference type="InterPro" id="IPR001496">
    <property type="entry name" value="SOCS_box"/>
</dbReference>
<dbReference type="EMBL" id="AFYH01088958">
    <property type="status" value="NOT_ANNOTATED_CDS"/>
    <property type="molecule type" value="Genomic_DNA"/>
</dbReference>
<dbReference type="PANTHER" id="PTHR12245">
    <property type="entry name" value="SPRY DOMAIN CONTAINING SOCS BOX PROTEIN"/>
    <property type="match status" value="1"/>
</dbReference>
<dbReference type="SMART" id="SM00969">
    <property type="entry name" value="SOCS_box"/>
    <property type="match status" value="1"/>
</dbReference>
<comment type="similarity">
    <text evidence="2">Belongs to the SPSB family.</text>
</comment>
<evidence type="ECO:0000259" key="4">
    <source>
        <dbReference type="PROSITE" id="PS50225"/>
    </source>
</evidence>
<dbReference type="CDD" id="cd12906">
    <property type="entry name" value="SPRY_SOCS1-2-4"/>
    <property type="match status" value="1"/>
</dbReference>
<dbReference type="Ensembl" id="ENSLACT00000012333.1">
    <property type="protein sequence ID" value="ENSLACP00000012241.1"/>
    <property type="gene ID" value="ENSLACG00000010774.2"/>
</dbReference>
<dbReference type="InterPro" id="IPR050672">
    <property type="entry name" value="FBXO45-Fsn/SPSB_families"/>
</dbReference>
<dbReference type="PANTHER" id="PTHR12245:SF15">
    <property type="entry name" value="SPRY DOMAIN-CONTAINING SOCS BOX PROTEIN 2-LIKE ISOFORM X1"/>
    <property type="match status" value="1"/>
</dbReference>
<reference evidence="5" key="3">
    <citation type="submission" date="2025-09" db="UniProtKB">
        <authorList>
            <consortium name="Ensembl"/>
        </authorList>
    </citation>
    <scope>IDENTIFICATION</scope>
</reference>
<feature type="domain" description="B30.2/SPRY" evidence="3">
    <location>
        <begin position="35"/>
        <end position="230"/>
    </location>
</feature>
<dbReference type="Gene3D" id="1.10.750.20">
    <property type="entry name" value="SOCS box"/>
    <property type="match status" value="1"/>
</dbReference>
<dbReference type="InParanoid" id="H3ARH0"/>
<organism evidence="5 6">
    <name type="scientific">Latimeria chalumnae</name>
    <name type="common">Coelacanth</name>
    <dbReference type="NCBI Taxonomy" id="7897"/>
    <lineage>
        <taxon>Eukaryota</taxon>
        <taxon>Metazoa</taxon>
        <taxon>Chordata</taxon>
        <taxon>Craniata</taxon>
        <taxon>Vertebrata</taxon>
        <taxon>Euteleostomi</taxon>
        <taxon>Coelacanthiformes</taxon>
        <taxon>Coelacanthidae</taxon>
        <taxon>Latimeria</taxon>
    </lineage>
</organism>
<dbReference type="GO" id="GO:0005737">
    <property type="term" value="C:cytoplasm"/>
    <property type="evidence" value="ECO:0007669"/>
    <property type="project" value="UniProtKB-SubCell"/>
</dbReference>
<feature type="domain" description="SOCS box" evidence="4">
    <location>
        <begin position="229"/>
        <end position="273"/>
    </location>
</feature>
<dbReference type="Proteomes" id="UP000008672">
    <property type="component" value="Unassembled WGS sequence"/>
</dbReference>
<dbReference type="GO" id="GO:0016567">
    <property type="term" value="P:protein ubiquitination"/>
    <property type="evidence" value="ECO:0007669"/>
    <property type="project" value="UniProtKB-UniPathway"/>
</dbReference>
<dbReference type="GO" id="GO:0043161">
    <property type="term" value="P:proteasome-mediated ubiquitin-dependent protein catabolic process"/>
    <property type="evidence" value="ECO:0007669"/>
    <property type="project" value="TreeGrafter"/>
</dbReference>
<reference evidence="6" key="1">
    <citation type="submission" date="2011-08" db="EMBL/GenBank/DDBJ databases">
        <title>The draft genome of Latimeria chalumnae.</title>
        <authorList>
            <person name="Di Palma F."/>
            <person name="Alfoldi J."/>
            <person name="Johnson J."/>
            <person name="Berlin A."/>
            <person name="Gnerre S."/>
            <person name="Jaffe D."/>
            <person name="MacCallum I."/>
            <person name="Young S."/>
            <person name="Walker B.J."/>
            <person name="Lander E."/>
            <person name="Lindblad-Toh K."/>
        </authorList>
    </citation>
    <scope>NUCLEOTIDE SEQUENCE [LARGE SCALE GENOMIC DNA]</scope>
    <source>
        <strain evidence="6">Wild caught</strain>
    </source>
</reference>
<sequence length="273" mass="29676">MGTKMGLIFFKGGQQDQKQAGERTSPFRGLGLPAPVKLEVLLGLPPASAEERLSNAWNAQDCSPNYIVKGDSQMTAHRLQVTQSTDCIRGRAGYSTGLHVWEISWPGAQRGSHAVVGVATAEAPLHSQSYQALVGSNAESWGWELGRNLCHHQSKKQRGKVYPDSPGGPFQVPDTFSVVLDADEGTLSFLVDGEYLGPAFTGLKGKKLYPIISSVRGDSEVTIKYVNSLLRHRLPHLSELCGRSIRDAVGRGKECGVDSLPLPAKLRNFMKHE</sequence>